<dbReference type="EMBL" id="NBNE01012938">
    <property type="protein sequence ID" value="OWY95431.1"/>
    <property type="molecule type" value="Genomic_DNA"/>
</dbReference>
<evidence type="ECO:0000313" key="2">
    <source>
        <dbReference type="Proteomes" id="UP000198211"/>
    </source>
</evidence>
<dbReference type="Proteomes" id="UP000198211">
    <property type="component" value="Unassembled WGS sequence"/>
</dbReference>
<dbReference type="AlphaFoldDB" id="A0A225UR40"/>
<dbReference type="STRING" id="4795.A0A225UR40"/>
<protein>
    <submittedName>
        <fullName evidence="1">Putative mitochondrial protein</fullName>
    </submittedName>
</protein>
<sequence>MIGNCVVTWSSRKQRVVAQSTVEAEYVALAHCTREVLFLRQLLKELGYQQEATVVNEDNQACIAIAENPSHHSRVKHIDVRYYFIREHVRLENVSLEHVMSKENVADTMTKGLPREQLEYLRSKMHVKSVG</sequence>
<accession>A0A225UR40</accession>
<dbReference type="PANTHER" id="PTHR11439:SF440">
    <property type="entry name" value="INTEGRASE CATALYTIC DOMAIN-CONTAINING PROTEIN"/>
    <property type="match status" value="1"/>
</dbReference>
<name>A0A225UR40_9STRA</name>
<organism evidence="1 2">
    <name type="scientific">Phytophthora megakarya</name>
    <dbReference type="NCBI Taxonomy" id="4795"/>
    <lineage>
        <taxon>Eukaryota</taxon>
        <taxon>Sar</taxon>
        <taxon>Stramenopiles</taxon>
        <taxon>Oomycota</taxon>
        <taxon>Peronosporomycetes</taxon>
        <taxon>Peronosporales</taxon>
        <taxon>Peronosporaceae</taxon>
        <taxon>Phytophthora</taxon>
    </lineage>
</organism>
<comment type="caution">
    <text evidence="1">The sequence shown here is derived from an EMBL/GenBank/DDBJ whole genome shotgun (WGS) entry which is preliminary data.</text>
</comment>
<reference evidence="2" key="1">
    <citation type="submission" date="2017-03" db="EMBL/GenBank/DDBJ databases">
        <title>Phytopthora megakarya and P. palmivora, two closely related causual agents of cacao black pod achieved similar genome size and gene model numbers by different mechanisms.</title>
        <authorList>
            <person name="Ali S."/>
            <person name="Shao J."/>
            <person name="Larry D.J."/>
            <person name="Kronmiller B."/>
            <person name="Shen D."/>
            <person name="Strem M.D."/>
            <person name="Melnick R.L."/>
            <person name="Guiltinan M.J."/>
            <person name="Tyler B.M."/>
            <person name="Meinhardt L.W."/>
            <person name="Bailey B.A."/>
        </authorList>
    </citation>
    <scope>NUCLEOTIDE SEQUENCE [LARGE SCALE GENOMIC DNA]</scope>
    <source>
        <strain evidence="2">zdho120</strain>
    </source>
</reference>
<keyword evidence="2" id="KW-1185">Reference proteome</keyword>
<dbReference type="OrthoDB" id="122919at2759"/>
<gene>
    <name evidence="1" type="ORF">PHMEG_00034562</name>
</gene>
<evidence type="ECO:0000313" key="1">
    <source>
        <dbReference type="EMBL" id="OWY95431.1"/>
    </source>
</evidence>
<dbReference type="CDD" id="cd09272">
    <property type="entry name" value="RNase_HI_RT_Ty1"/>
    <property type="match status" value="1"/>
</dbReference>
<proteinExistence type="predicted"/>
<dbReference type="PANTHER" id="PTHR11439">
    <property type="entry name" value="GAG-POL-RELATED RETROTRANSPOSON"/>
    <property type="match status" value="1"/>
</dbReference>